<protein>
    <recommendedName>
        <fullName evidence="4">7-cyano-7-deazaguanine synthase</fullName>
    </recommendedName>
</protein>
<evidence type="ECO:0000313" key="3">
    <source>
        <dbReference type="Proteomes" id="UP000002139"/>
    </source>
</evidence>
<dbReference type="NCBIfam" id="NF041925">
    <property type="entry name" value="QatC"/>
    <property type="match status" value="1"/>
</dbReference>
<keyword evidence="1" id="KW-0812">Transmembrane</keyword>
<name>A9GG06_SORC5</name>
<evidence type="ECO:0000256" key="1">
    <source>
        <dbReference type="SAM" id="Phobius"/>
    </source>
</evidence>
<gene>
    <name evidence="2" type="ordered locus">sce6096</name>
</gene>
<dbReference type="KEGG" id="scl:sce6096"/>
<evidence type="ECO:0000313" key="2">
    <source>
        <dbReference type="EMBL" id="CAN96260.1"/>
    </source>
</evidence>
<keyword evidence="3" id="KW-1185">Reference proteome</keyword>
<evidence type="ECO:0008006" key="4">
    <source>
        <dbReference type="Google" id="ProtNLM"/>
    </source>
</evidence>
<dbReference type="Proteomes" id="UP000002139">
    <property type="component" value="Chromosome"/>
</dbReference>
<dbReference type="AlphaFoldDB" id="A9GG06"/>
<dbReference type="HOGENOM" id="CLU_048552_0_1_7"/>
<dbReference type="InterPro" id="IPR049676">
    <property type="entry name" value="QatC"/>
</dbReference>
<organism evidence="2 3">
    <name type="scientific">Sorangium cellulosum (strain So ce56)</name>
    <name type="common">Polyangium cellulosum (strain So ce56)</name>
    <dbReference type="NCBI Taxonomy" id="448385"/>
    <lineage>
        <taxon>Bacteria</taxon>
        <taxon>Pseudomonadati</taxon>
        <taxon>Myxococcota</taxon>
        <taxon>Polyangia</taxon>
        <taxon>Polyangiales</taxon>
        <taxon>Polyangiaceae</taxon>
        <taxon>Sorangium</taxon>
    </lineage>
</organism>
<keyword evidence="1" id="KW-1133">Transmembrane helix</keyword>
<proteinExistence type="predicted"/>
<feature type="transmembrane region" description="Helical" evidence="1">
    <location>
        <begin position="208"/>
        <end position="229"/>
    </location>
</feature>
<dbReference type="Gene3D" id="3.40.50.620">
    <property type="entry name" value="HUPs"/>
    <property type="match status" value="1"/>
</dbReference>
<dbReference type="eggNOG" id="COG0603">
    <property type="taxonomic scope" value="Bacteria"/>
</dbReference>
<dbReference type="STRING" id="448385.sce6096"/>
<keyword evidence="1" id="KW-0472">Membrane</keyword>
<dbReference type="EMBL" id="AM746676">
    <property type="protein sequence ID" value="CAN96260.1"/>
    <property type="molecule type" value="Genomic_DNA"/>
</dbReference>
<dbReference type="SUPFAM" id="SSF52402">
    <property type="entry name" value="Adenine nucleotide alpha hydrolases-like"/>
    <property type="match status" value="1"/>
</dbReference>
<reference evidence="2 3" key="1">
    <citation type="journal article" date="2007" name="Nat. Biotechnol.">
        <title>Complete genome sequence of the myxobacterium Sorangium cellulosum.</title>
        <authorList>
            <person name="Schneiker S."/>
            <person name="Perlova O."/>
            <person name="Kaiser O."/>
            <person name="Gerth K."/>
            <person name="Alici A."/>
            <person name="Altmeyer M.O."/>
            <person name="Bartels D."/>
            <person name="Bekel T."/>
            <person name="Beyer S."/>
            <person name="Bode E."/>
            <person name="Bode H.B."/>
            <person name="Bolten C.J."/>
            <person name="Choudhuri J.V."/>
            <person name="Doss S."/>
            <person name="Elnakady Y.A."/>
            <person name="Frank B."/>
            <person name="Gaigalat L."/>
            <person name="Goesmann A."/>
            <person name="Groeger C."/>
            <person name="Gross F."/>
            <person name="Jelsbak L."/>
            <person name="Jelsbak L."/>
            <person name="Kalinowski J."/>
            <person name="Kegler C."/>
            <person name="Knauber T."/>
            <person name="Konietzny S."/>
            <person name="Kopp M."/>
            <person name="Krause L."/>
            <person name="Krug D."/>
            <person name="Linke B."/>
            <person name="Mahmud T."/>
            <person name="Martinez-Arias R."/>
            <person name="McHardy A.C."/>
            <person name="Merai M."/>
            <person name="Meyer F."/>
            <person name="Mormann S."/>
            <person name="Munoz-Dorado J."/>
            <person name="Perez J."/>
            <person name="Pradella S."/>
            <person name="Rachid S."/>
            <person name="Raddatz G."/>
            <person name="Rosenau F."/>
            <person name="Rueckert C."/>
            <person name="Sasse F."/>
            <person name="Scharfe M."/>
            <person name="Schuster S.C."/>
            <person name="Suen G."/>
            <person name="Treuner-Lange A."/>
            <person name="Velicer G.J."/>
            <person name="Vorholter F.-J."/>
            <person name="Weissman K.J."/>
            <person name="Welch R.D."/>
            <person name="Wenzel S.C."/>
            <person name="Whitworth D.E."/>
            <person name="Wilhelm S."/>
            <person name="Wittmann C."/>
            <person name="Bloecker H."/>
            <person name="Puehler A."/>
            <person name="Mueller R."/>
        </authorList>
    </citation>
    <scope>NUCLEOTIDE SEQUENCE [LARGE SCALE GENOMIC DNA]</scope>
    <source>
        <strain evidence="3">So ce56</strain>
    </source>
</reference>
<accession>A9GG06</accession>
<dbReference type="InterPro" id="IPR014729">
    <property type="entry name" value="Rossmann-like_a/b/a_fold"/>
</dbReference>
<sequence>MVLDYFTDKGRSTLQAHLDDIAKRVGPPTDPAVEFLLFSSGIYVADKKCPRRNAPDAWTRLFAVNSPVSSTAIWSRATGHLSEALAFLTGDQWKLRWRRSSIDLGTEQQPSGSHFNAVCLFSGGVDSLIGAINLLESDRKSRVVLVGHYDSTHTPGTQKVLADELIQEYGDERVLPLRVLVRPAPIRDGVQAYPLPAVKESTTRSRSLVFLGLGMAVAAALGPAVPLYIPENGFIAINVPLHGSRVGSCSTRTTHPYFLDRIANALGVVGVKNPIVNPYVYKTKGEMVRECKNQDLLRRVAHITVSCAHPERKQNETNTWPNCGYCYPCLIRRAAFNWAGFESSSMYARYRRDICSDTDLFSRGNLRGRDVRAVAAAFHHADGHRGASHLRAAVSGLIPSGYDMARLSEMHVRGLFELRALLQKATAPIRMFIGV</sequence>